<evidence type="ECO:0000313" key="3">
    <source>
        <dbReference type="Proteomes" id="UP000283509"/>
    </source>
</evidence>
<dbReference type="AlphaFoldDB" id="A0A3R7PQF7"/>
<protein>
    <submittedName>
        <fullName evidence="2">Uncharacterized protein</fullName>
    </submittedName>
</protein>
<organism evidence="2 3">
    <name type="scientific">Penaeus vannamei</name>
    <name type="common">Whiteleg shrimp</name>
    <name type="synonym">Litopenaeus vannamei</name>
    <dbReference type="NCBI Taxonomy" id="6689"/>
    <lineage>
        <taxon>Eukaryota</taxon>
        <taxon>Metazoa</taxon>
        <taxon>Ecdysozoa</taxon>
        <taxon>Arthropoda</taxon>
        <taxon>Crustacea</taxon>
        <taxon>Multicrustacea</taxon>
        <taxon>Malacostraca</taxon>
        <taxon>Eumalacostraca</taxon>
        <taxon>Eucarida</taxon>
        <taxon>Decapoda</taxon>
        <taxon>Dendrobranchiata</taxon>
        <taxon>Penaeoidea</taxon>
        <taxon>Penaeidae</taxon>
        <taxon>Penaeus</taxon>
    </lineage>
</organism>
<reference evidence="2 3" key="2">
    <citation type="submission" date="2019-01" db="EMBL/GenBank/DDBJ databases">
        <title>The decoding of complex shrimp genome reveals the adaptation for benthos swimmer, frequently molting mechanism and breeding impact on genome.</title>
        <authorList>
            <person name="Sun Y."/>
            <person name="Gao Y."/>
            <person name="Yu Y."/>
        </authorList>
    </citation>
    <scope>NUCLEOTIDE SEQUENCE [LARGE SCALE GENOMIC DNA]</scope>
    <source>
        <tissue evidence="2">Muscle</tissue>
    </source>
</reference>
<gene>
    <name evidence="2" type="ORF">C7M84_001849</name>
</gene>
<evidence type="ECO:0000256" key="1">
    <source>
        <dbReference type="SAM" id="MobiDB-lite"/>
    </source>
</evidence>
<evidence type="ECO:0000313" key="2">
    <source>
        <dbReference type="EMBL" id="ROT79422.1"/>
    </source>
</evidence>
<dbReference type="Proteomes" id="UP000283509">
    <property type="component" value="Unassembled WGS sequence"/>
</dbReference>
<feature type="region of interest" description="Disordered" evidence="1">
    <location>
        <begin position="1"/>
        <end position="49"/>
    </location>
</feature>
<keyword evidence="3" id="KW-1185">Reference proteome</keyword>
<proteinExistence type="predicted"/>
<dbReference type="EMBL" id="QCYY01001247">
    <property type="protein sequence ID" value="ROT79422.1"/>
    <property type="molecule type" value="Genomic_DNA"/>
</dbReference>
<sequence length="399" mass="41457">MSASHPTRSARRQALLPAKNYPESEPRRPASPRASRRSAGEQDTSPSCESTCVHCFSPVCSFSCLLSSVSSSLSPFSLDLVVILPHQLASIPLPDPVPRTLHATAAAALCQGARGAAVSGTFKHHTSAADMDSISGKNKLPSLGAKSVRISLRFRNSRMWREVVDFYFSATEGGGGASVSSPLHPGNVLGVFARDPPWIPFSAAGTGSRFLASGSAGPLLFPATAPPSVGQGRLLLDWRGLSNDAASGPLASEAEVPCTACEAGAGGVEASVSNRCRLACLAAIVFTRPRPRAPLSPLYIPPPRVLARLLFLLPCAHIPRASRPSSSLPLLPIALPHSCTLSQGTERMGARSAVSFLLADTPGDPKRTPRAAAICCTAAPATACANPQSAWSVGGHGRL</sequence>
<name>A0A3R7PQF7_PENVA</name>
<accession>A0A3R7PQF7</accession>
<comment type="caution">
    <text evidence="2">The sequence shown here is derived from an EMBL/GenBank/DDBJ whole genome shotgun (WGS) entry which is preliminary data.</text>
</comment>
<reference evidence="2 3" key="1">
    <citation type="submission" date="2018-04" db="EMBL/GenBank/DDBJ databases">
        <authorList>
            <person name="Zhang X."/>
            <person name="Yuan J."/>
            <person name="Li F."/>
            <person name="Xiang J."/>
        </authorList>
    </citation>
    <scope>NUCLEOTIDE SEQUENCE [LARGE SCALE GENOMIC DNA]</scope>
    <source>
        <tissue evidence="2">Muscle</tissue>
    </source>
</reference>